<evidence type="ECO:0008006" key="4">
    <source>
        <dbReference type="Google" id="ProtNLM"/>
    </source>
</evidence>
<comment type="caution">
    <text evidence="2">The sequence shown here is derived from an EMBL/GenBank/DDBJ whole genome shotgun (WGS) entry which is preliminary data.</text>
</comment>
<name>E6KYC8_9PAST</name>
<dbReference type="Pfam" id="PF16080">
    <property type="entry name" value="Phage_holin_2_3"/>
    <property type="match status" value="1"/>
</dbReference>
<evidence type="ECO:0000313" key="2">
    <source>
        <dbReference type="EMBL" id="EFU67482.1"/>
    </source>
</evidence>
<dbReference type="HOGENOM" id="CLU_187378_0_0_6"/>
<gene>
    <name evidence="2" type="ORF">HMPREF9064_1160</name>
</gene>
<dbReference type="AlphaFoldDB" id="E6KYC8"/>
<keyword evidence="1" id="KW-1133">Transmembrane helix</keyword>
<dbReference type="EMBL" id="AEPS01000007">
    <property type="protein sequence ID" value="EFU67482.1"/>
    <property type="molecule type" value="Genomic_DNA"/>
</dbReference>
<sequence length="91" mass="10370">MGFFIASRKAGWGMAKMQVFKDMPIESQVLGWVTGFIGALTLSEWAILIGIIVTVCGYWRESRYKKRMLELEEIRAGIRDKNGNLINEQNS</sequence>
<dbReference type="InterPro" id="IPR032118">
    <property type="entry name" value="Phage_holin_HP1"/>
</dbReference>
<evidence type="ECO:0000256" key="1">
    <source>
        <dbReference type="SAM" id="Phobius"/>
    </source>
</evidence>
<accession>E6KYC8</accession>
<proteinExistence type="predicted"/>
<organism evidence="2 3">
    <name type="scientific">Aggregatibacter segnis ATCC 33393</name>
    <dbReference type="NCBI Taxonomy" id="888057"/>
    <lineage>
        <taxon>Bacteria</taxon>
        <taxon>Pseudomonadati</taxon>
        <taxon>Pseudomonadota</taxon>
        <taxon>Gammaproteobacteria</taxon>
        <taxon>Pasteurellales</taxon>
        <taxon>Pasteurellaceae</taxon>
        <taxon>Aggregatibacter</taxon>
    </lineage>
</organism>
<keyword evidence="1" id="KW-0472">Membrane</keyword>
<keyword evidence="1" id="KW-0812">Transmembrane</keyword>
<reference evidence="2 3" key="1">
    <citation type="submission" date="2010-12" db="EMBL/GenBank/DDBJ databases">
        <authorList>
            <person name="Muzny D."/>
            <person name="Qin X."/>
            <person name="Deng J."/>
            <person name="Jiang H."/>
            <person name="Liu Y."/>
            <person name="Qu J."/>
            <person name="Song X.-Z."/>
            <person name="Zhang L."/>
            <person name="Thornton R."/>
            <person name="Coyle M."/>
            <person name="Francisco L."/>
            <person name="Jackson L."/>
            <person name="Javaid M."/>
            <person name="Korchina V."/>
            <person name="Kovar C."/>
            <person name="Mata R."/>
            <person name="Mathew T."/>
            <person name="Ngo R."/>
            <person name="Nguyen L."/>
            <person name="Nguyen N."/>
            <person name="Okwuonu G."/>
            <person name="Ongeri F."/>
            <person name="Pham C."/>
            <person name="Simmons D."/>
            <person name="Wilczek-Boney K."/>
            <person name="Hale W."/>
            <person name="Jakkamsetti A."/>
            <person name="Pham P."/>
            <person name="Ruth R."/>
            <person name="San Lucas F."/>
            <person name="Warren J."/>
            <person name="Zhang J."/>
            <person name="Zhao Z."/>
            <person name="Zhou C."/>
            <person name="Zhu D."/>
            <person name="Lee S."/>
            <person name="Bess C."/>
            <person name="Blankenburg K."/>
            <person name="Forbes L."/>
            <person name="Fu Q."/>
            <person name="Gubbala S."/>
            <person name="Hirani K."/>
            <person name="Jayaseelan J.C."/>
            <person name="Lara F."/>
            <person name="Munidasa M."/>
            <person name="Palculict T."/>
            <person name="Patil S."/>
            <person name="Pu L.-L."/>
            <person name="Saada N."/>
            <person name="Tang L."/>
            <person name="Weissenberger G."/>
            <person name="Zhu Y."/>
            <person name="Hemphill L."/>
            <person name="Shang Y."/>
            <person name="Youmans B."/>
            <person name="Ayvaz T."/>
            <person name="Ross M."/>
            <person name="Santibanez J."/>
            <person name="Aqrawi P."/>
            <person name="Gross S."/>
            <person name="Joshi V."/>
            <person name="Fowler G."/>
            <person name="Nazareth L."/>
            <person name="Reid J."/>
            <person name="Worley K."/>
            <person name="Petrosino J."/>
            <person name="Highlander S."/>
            <person name="Gibbs R."/>
        </authorList>
    </citation>
    <scope>NUCLEOTIDE SEQUENCE [LARGE SCALE GENOMIC DNA]</scope>
    <source>
        <strain evidence="2 3">ATCC 33393</strain>
    </source>
</reference>
<evidence type="ECO:0000313" key="3">
    <source>
        <dbReference type="Proteomes" id="UP000032871"/>
    </source>
</evidence>
<dbReference type="Proteomes" id="UP000032871">
    <property type="component" value="Unassembled WGS sequence"/>
</dbReference>
<feature type="transmembrane region" description="Helical" evidence="1">
    <location>
        <begin position="29"/>
        <end position="59"/>
    </location>
</feature>
<protein>
    <recommendedName>
        <fullName evidence="4">Holin</fullName>
    </recommendedName>
</protein>
<keyword evidence="3" id="KW-1185">Reference proteome</keyword>